<dbReference type="Proteomes" id="UP000824093">
    <property type="component" value="Unassembled WGS sequence"/>
</dbReference>
<reference evidence="1" key="1">
    <citation type="submission" date="2020-10" db="EMBL/GenBank/DDBJ databases">
        <authorList>
            <person name="Gilroy R."/>
        </authorList>
    </citation>
    <scope>NUCLEOTIDE SEQUENCE</scope>
    <source>
        <strain evidence="1">CHK195-15760</strain>
    </source>
</reference>
<dbReference type="Gene3D" id="1.25.10.90">
    <property type="match status" value="1"/>
</dbReference>
<evidence type="ECO:0000313" key="2">
    <source>
        <dbReference type="Proteomes" id="UP000824093"/>
    </source>
</evidence>
<name>A0A9D1M1Y5_9FIRM</name>
<dbReference type="PANTHER" id="PTHR41291">
    <property type="entry name" value="DNA ALKYLATION REPAIR PROTEIN"/>
    <property type="match status" value="1"/>
</dbReference>
<organism evidence="1 2">
    <name type="scientific">Candidatus Merdicola faecigallinarum</name>
    <dbReference type="NCBI Taxonomy" id="2840862"/>
    <lineage>
        <taxon>Bacteria</taxon>
        <taxon>Bacillati</taxon>
        <taxon>Bacillota</taxon>
        <taxon>Clostridia</taxon>
        <taxon>Candidatus Merdicola</taxon>
    </lineage>
</organism>
<dbReference type="Pfam" id="PF08713">
    <property type="entry name" value="DNA_alkylation"/>
    <property type="match status" value="1"/>
</dbReference>
<dbReference type="PANTHER" id="PTHR41291:SF1">
    <property type="entry name" value="DNA ALKYLATION REPAIR PROTEIN"/>
    <property type="match status" value="1"/>
</dbReference>
<protein>
    <submittedName>
        <fullName evidence="1">DNA alkylation repair protein</fullName>
    </submittedName>
</protein>
<proteinExistence type="predicted"/>
<gene>
    <name evidence="1" type="ORF">IAB70_05575</name>
</gene>
<evidence type="ECO:0000313" key="1">
    <source>
        <dbReference type="EMBL" id="HIU52067.1"/>
    </source>
</evidence>
<dbReference type="EMBL" id="DVNH01000042">
    <property type="protein sequence ID" value="HIU52067.1"/>
    <property type="molecule type" value="Genomic_DNA"/>
</dbReference>
<dbReference type="CDD" id="cd06561">
    <property type="entry name" value="AlkD_like"/>
    <property type="match status" value="1"/>
</dbReference>
<dbReference type="SUPFAM" id="SSF48371">
    <property type="entry name" value="ARM repeat"/>
    <property type="match status" value="1"/>
</dbReference>
<dbReference type="InterPro" id="IPR016024">
    <property type="entry name" value="ARM-type_fold"/>
</dbReference>
<dbReference type="InterPro" id="IPR014825">
    <property type="entry name" value="DNA_alkylation"/>
</dbReference>
<reference evidence="1" key="2">
    <citation type="journal article" date="2021" name="PeerJ">
        <title>Extensive microbial diversity within the chicken gut microbiome revealed by metagenomics and culture.</title>
        <authorList>
            <person name="Gilroy R."/>
            <person name="Ravi A."/>
            <person name="Getino M."/>
            <person name="Pursley I."/>
            <person name="Horton D.L."/>
            <person name="Alikhan N.F."/>
            <person name="Baker D."/>
            <person name="Gharbi K."/>
            <person name="Hall N."/>
            <person name="Watson M."/>
            <person name="Adriaenssens E.M."/>
            <person name="Foster-Nyarko E."/>
            <person name="Jarju S."/>
            <person name="Secka A."/>
            <person name="Antonio M."/>
            <person name="Oren A."/>
            <person name="Chaudhuri R.R."/>
            <person name="La Ragione R."/>
            <person name="Hildebrand F."/>
            <person name="Pallen M.J."/>
        </authorList>
    </citation>
    <scope>NUCLEOTIDE SEQUENCE</scope>
    <source>
        <strain evidence="1">CHK195-15760</strain>
    </source>
</reference>
<accession>A0A9D1M1Y5</accession>
<comment type="caution">
    <text evidence="1">The sequence shown here is derived from an EMBL/GenBank/DDBJ whole genome shotgun (WGS) entry which is preliminary data.</text>
</comment>
<dbReference type="AlphaFoldDB" id="A0A9D1M1Y5"/>
<sequence>MENNINMVMKELEKLGKEEIKRIYIKHGAREPLYGVTTGNLKPIAKKLKRNYELSLKLYETGNYDAMYLAGMIADPERMTKADFEKWIQEAYCYGIADYVVSVTLAESPIAQKIADKWIGSDKELYASAGWSCYCWLLGYQDDNQFEKEKLYNYLMEIEKNIHSSPNRVRYAMNNFIITVGISYKPLHEEAIEVAKKIGKVFVDMGDTSCKTPIATEAIQKAIEKQRIGFKRKNVRC</sequence>